<dbReference type="RefSeq" id="WP_184681004.1">
    <property type="nucleotide sequence ID" value="NZ_JACHLL010000001.1"/>
</dbReference>
<reference evidence="1 2" key="1">
    <citation type="submission" date="2020-08" db="EMBL/GenBank/DDBJ databases">
        <title>Functional genomics of gut bacteria from endangered species of beetles.</title>
        <authorList>
            <person name="Carlos-Shanley C."/>
        </authorList>
    </citation>
    <scope>NUCLEOTIDE SEQUENCE [LARGE SCALE GENOMIC DNA]</scope>
    <source>
        <strain evidence="1 2">S00202</strain>
    </source>
</reference>
<evidence type="ECO:0000313" key="2">
    <source>
        <dbReference type="Proteomes" id="UP000557193"/>
    </source>
</evidence>
<protein>
    <submittedName>
        <fullName evidence="1">Uncharacterized protein</fullName>
    </submittedName>
</protein>
<accession>A0A7X0BQG4</accession>
<dbReference type="AlphaFoldDB" id="A0A7X0BQG4"/>
<dbReference type="EMBL" id="JACHLL010000001">
    <property type="protein sequence ID" value="MBB6340777.1"/>
    <property type="molecule type" value="Genomic_DNA"/>
</dbReference>
<proteinExistence type="predicted"/>
<evidence type="ECO:0000313" key="1">
    <source>
        <dbReference type="EMBL" id="MBB6340777.1"/>
    </source>
</evidence>
<keyword evidence="2" id="KW-1185">Reference proteome</keyword>
<gene>
    <name evidence="1" type="ORF">HNP49_000927</name>
</gene>
<organism evidence="1 2">
    <name type="scientific">Pseudomonas fluvialis</name>
    <dbReference type="NCBI Taxonomy" id="1793966"/>
    <lineage>
        <taxon>Bacteria</taxon>
        <taxon>Pseudomonadati</taxon>
        <taxon>Pseudomonadota</taxon>
        <taxon>Gammaproteobacteria</taxon>
        <taxon>Pseudomonadales</taxon>
        <taxon>Pseudomonadaceae</taxon>
        <taxon>Pseudomonas</taxon>
    </lineage>
</organism>
<sequence>MTGKGWLKGFVVLGLCSATALLGYGLARWQSGALDVLCAGDFEDYRTRIALTDARGVHIPADTLLRVRFCEYNAQARLEVLIDKAEFPELRPAPEAAGARWHYGVQPAP</sequence>
<comment type="caution">
    <text evidence="1">The sequence shown here is derived from an EMBL/GenBank/DDBJ whole genome shotgun (WGS) entry which is preliminary data.</text>
</comment>
<dbReference type="Proteomes" id="UP000557193">
    <property type="component" value="Unassembled WGS sequence"/>
</dbReference>
<name>A0A7X0BQG4_9PSED</name>